<keyword evidence="2" id="KW-0963">Cytoplasm</keyword>
<proteinExistence type="predicted"/>
<feature type="compositionally biased region" description="Basic and acidic residues" evidence="7">
    <location>
        <begin position="215"/>
        <end position="224"/>
    </location>
</feature>
<comment type="subcellular location">
    <subcellularLocation>
        <location evidence="1">Cytoplasm</location>
    </subcellularLocation>
</comment>
<dbReference type="InterPro" id="IPR035897">
    <property type="entry name" value="Toll_tir_struct_dom_sf"/>
</dbReference>
<keyword evidence="10" id="KW-1185">Reference proteome</keyword>
<feature type="domain" description="TIR" evidence="8">
    <location>
        <begin position="230"/>
        <end position="363"/>
    </location>
</feature>
<feature type="compositionally biased region" description="Basic and acidic residues" evidence="7">
    <location>
        <begin position="191"/>
        <end position="207"/>
    </location>
</feature>
<evidence type="ECO:0000259" key="8">
    <source>
        <dbReference type="PROSITE" id="PS50104"/>
    </source>
</evidence>
<evidence type="ECO:0000313" key="10">
    <source>
        <dbReference type="Proteomes" id="UP001176940"/>
    </source>
</evidence>
<accession>A0ABN9LL70</accession>
<name>A0ABN9LL70_9NEOB</name>
<evidence type="ECO:0000256" key="1">
    <source>
        <dbReference type="ARBA" id="ARBA00004496"/>
    </source>
</evidence>
<dbReference type="Proteomes" id="UP001176940">
    <property type="component" value="Unassembled WGS sequence"/>
</dbReference>
<organism evidence="9 10">
    <name type="scientific">Ranitomeya imitator</name>
    <name type="common">mimic poison frog</name>
    <dbReference type="NCBI Taxonomy" id="111125"/>
    <lineage>
        <taxon>Eukaryota</taxon>
        <taxon>Metazoa</taxon>
        <taxon>Chordata</taxon>
        <taxon>Craniata</taxon>
        <taxon>Vertebrata</taxon>
        <taxon>Euteleostomi</taxon>
        <taxon>Amphibia</taxon>
        <taxon>Batrachia</taxon>
        <taxon>Anura</taxon>
        <taxon>Neobatrachia</taxon>
        <taxon>Hyloidea</taxon>
        <taxon>Dendrobatidae</taxon>
        <taxon>Dendrobatinae</taxon>
        <taxon>Ranitomeya</taxon>
    </lineage>
</organism>
<evidence type="ECO:0000313" key="9">
    <source>
        <dbReference type="EMBL" id="CAJ0944740.1"/>
    </source>
</evidence>
<dbReference type="Pfam" id="PF13676">
    <property type="entry name" value="TIR_2"/>
    <property type="match status" value="1"/>
</dbReference>
<dbReference type="EMBL" id="CAUEEQ010022930">
    <property type="protein sequence ID" value="CAJ0944740.1"/>
    <property type="molecule type" value="Genomic_DNA"/>
</dbReference>
<sequence>MMPYRLVESEAFKALMEYAEPRYELPSRHFFSRKAIPALHQHVKQRIVHALRQSVSTKVHLTTDAWTSRHGQGRYVSSSRHTLDIVPVYQIKGISKLVKLCLPKVQCFCDSLTSPPSERQDAGAFNNYLLLCGSVSSTDAQQRARTDYVTAPSNLSVIARGRCRRSRSEEQILTPKMNATAGKSNCSNQRSDTENEEKQIIPEEYHPSHSHSKSRPKEKSASTNARDGDTFYKFVILHAEADELEAIRLKNILQDKYNIRPGIIFAEMPAGQQILTNLDNAVNGSAWTILLLTVNFLRETWCEFQSHATLINSIHMHHKYNSVIPVRPRDNYLPREKTPFALKLINALEEGNPEFPKQVEKTFRDCLYKKQYDIWKAEKEDM</sequence>
<feature type="region of interest" description="Disordered" evidence="7">
    <location>
        <begin position="166"/>
        <end position="224"/>
    </location>
</feature>
<keyword evidence="3" id="KW-0597">Phosphoprotein</keyword>
<dbReference type="PANTHER" id="PTHR47230">
    <property type="entry name" value="TIR DOMAIN-CONTAINING ADAPTER MOLECULE 1"/>
    <property type="match status" value="1"/>
</dbReference>
<keyword evidence="5" id="KW-0391">Immunity</keyword>
<dbReference type="PANTHER" id="PTHR47230:SF2">
    <property type="entry name" value="TIR DOMAIN-CONTAINING ADAPTER MOLECULE 2"/>
    <property type="match status" value="1"/>
</dbReference>
<evidence type="ECO:0000256" key="3">
    <source>
        <dbReference type="ARBA" id="ARBA00022553"/>
    </source>
</evidence>
<comment type="caution">
    <text evidence="9">The sequence shown here is derived from an EMBL/GenBank/DDBJ whole genome shotgun (WGS) entry which is preliminary data.</text>
</comment>
<keyword evidence="6" id="KW-0395">Inflammatory response</keyword>
<evidence type="ECO:0000256" key="2">
    <source>
        <dbReference type="ARBA" id="ARBA00022490"/>
    </source>
</evidence>
<keyword evidence="4" id="KW-0399">Innate immunity</keyword>
<gene>
    <name evidence="9" type="ORF">RIMI_LOCUS10557434</name>
</gene>
<dbReference type="InterPro" id="IPR046946">
    <property type="entry name" value="TCAM1/2"/>
</dbReference>
<feature type="compositionally biased region" description="Polar residues" evidence="7">
    <location>
        <begin position="181"/>
        <end position="190"/>
    </location>
</feature>
<reference evidence="9" key="1">
    <citation type="submission" date="2023-07" db="EMBL/GenBank/DDBJ databases">
        <authorList>
            <person name="Stuckert A."/>
        </authorList>
    </citation>
    <scope>NUCLEOTIDE SEQUENCE</scope>
</reference>
<protein>
    <recommendedName>
        <fullName evidence="8">TIR domain-containing protein</fullName>
    </recommendedName>
</protein>
<evidence type="ECO:0000256" key="6">
    <source>
        <dbReference type="ARBA" id="ARBA00023198"/>
    </source>
</evidence>
<evidence type="ECO:0000256" key="4">
    <source>
        <dbReference type="ARBA" id="ARBA00022588"/>
    </source>
</evidence>
<dbReference type="SUPFAM" id="SSF52200">
    <property type="entry name" value="Toll/Interleukin receptor TIR domain"/>
    <property type="match status" value="1"/>
</dbReference>
<dbReference type="InterPro" id="IPR000157">
    <property type="entry name" value="TIR_dom"/>
</dbReference>
<evidence type="ECO:0000256" key="5">
    <source>
        <dbReference type="ARBA" id="ARBA00022859"/>
    </source>
</evidence>
<dbReference type="PROSITE" id="PS50104">
    <property type="entry name" value="TIR"/>
    <property type="match status" value="1"/>
</dbReference>
<dbReference type="Gene3D" id="3.40.50.10140">
    <property type="entry name" value="Toll/interleukin-1 receptor homology (TIR) domain"/>
    <property type="match status" value="1"/>
</dbReference>
<evidence type="ECO:0000256" key="7">
    <source>
        <dbReference type="SAM" id="MobiDB-lite"/>
    </source>
</evidence>